<dbReference type="RefSeq" id="WP_039678200.1">
    <property type="nucleotide sequence ID" value="NZ_JAWGXO010000004.1"/>
</dbReference>
<reference evidence="2 3" key="1">
    <citation type="submission" date="2014-12" db="EMBL/GenBank/DDBJ databases">
        <title>Draft genome sequence of Terrisporobacter sp. 08-306576, isolated from the blood culture of a bacteremia patient.</title>
        <authorList>
            <person name="Lund L.C."/>
            <person name="Sydenham T.V."/>
            <person name="Hogh S.V."/>
            <person name="Skov M.N."/>
            <person name="Kemp M."/>
            <person name="Justesen U.S."/>
        </authorList>
    </citation>
    <scope>NUCLEOTIDE SEQUENCE [LARGE SCALE GENOMIC DNA]</scope>
    <source>
        <strain evidence="2 3">08-306576</strain>
    </source>
</reference>
<accession>A0A0B3W0S2</accession>
<dbReference type="InterPro" id="IPR041854">
    <property type="entry name" value="BFD-like_2Fe2S-bd_dom_sf"/>
</dbReference>
<sequence length="99" mass="10974">MILDKEKYLKVRAVQAQGARTVKEVKDMTDIVIENDDEYSEIDRVLQNACKCQNVSVNEVVEAVKNGADTIEKVMAETKAGTGCGRCKAVLQNIIDNKK</sequence>
<dbReference type="STRING" id="1577792.QX51_01800"/>
<keyword evidence="3" id="KW-1185">Reference proteome</keyword>
<evidence type="ECO:0000259" key="1">
    <source>
        <dbReference type="Pfam" id="PF04324"/>
    </source>
</evidence>
<protein>
    <recommendedName>
        <fullName evidence="1">BFD-like [2Fe-2S]-binding domain-containing protein</fullName>
    </recommendedName>
</protein>
<dbReference type="OrthoDB" id="15293at2"/>
<evidence type="ECO:0000313" key="3">
    <source>
        <dbReference type="Proteomes" id="UP000031189"/>
    </source>
</evidence>
<dbReference type="Gene3D" id="1.10.10.1100">
    <property type="entry name" value="BFD-like [2Fe-2S]-binding domain"/>
    <property type="match status" value="1"/>
</dbReference>
<dbReference type="EMBL" id="JWHR01000022">
    <property type="protein sequence ID" value="KHS58623.1"/>
    <property type="molecule type" value="Genomic_DNA"/>
</dbReference>
<feature type="domain" description="BFD-like [2Fe-2S]-binding" evidence="1">
    <location>
        <begin position="50"/>
        <end position="96"/>
    </location>
</feature>
<name>A0A0B3W0S2_9FIRM</name>
<dbReference type="Proteomes" id="UP000031189">
    <property type="component" value="Unassembled WGS sequence"/>
</dbReference>
<evidence type="ECO:0000313" key="2">
    <source>
        <dbReference type="EMBL" id="KHS58623.1"/>
    </source>
</evidence>
<gene>
    <name evidence="2" type="ORF">QX51_01800</name>
</gene>
<dbReference type="Pfam" id="PF04324">
    <property type="entry name" value="Fer2_BFD"/>
    <property type="match status" value="1"/>
</dbReference>
<proteinExistence type="predicted"/>
<organism evidence="2 3">
    <name type="scientific">Terrisporobacter othiniensis</name>
    <dbReference type="NCBI Taxonomy" id="1577792"/>
    <lineage>
        <taxon>Bacteria</taxon>
        <taxon>Bacillati</taxon>
        <taxon>Bacillota</taxon>
        <taxon>Clostridia</taxon>
        <taxon>Peptostreptococcales</taxon>
        <taxon>Peptostreptococcaceae</taxon>
        <taxon>Terrisporobacter</taxon>
    </lineage>
</organism>
<dbReference type="InterPro" id="IPR007419">
    <property type="entry name" value="BFD-like_2Fe2S-bd_dom"/>
</dbReference>
<comment type="caution">
    <text evidence="2">The sequence shown here is derived from an EMBL/GenBank/DDBJ whole genome shotgun (WGS) entry which is preliminary data.</text>
</comment>
<dbReference type="AlphaFoldDB" id="A0A0B3W0S2"/>